<dbReference type="PANTHER" id="PTHR18964:SF165">
    <property type="entry name" value="BETA-GLUCOSIDE KINASE"/>
    <property type="match status" value="1"/>
</dbReference>
<dbReference type="PANTHER" id="PTHR18964">
    <property type="entry name" value="ROK (REPRESSOR, ORF, KINASE) FAMILY"/>
    <property type="match status" value="1"/>
</dbReference>
<dbReference type="InterPro" id="IPR000600">
    <property type="entry name" value="ROK"/>
</dbReference>
<gene>
    <name evidence="1" type="ORF">ABHF33_16205</name>
</gene>
<dbReference type="AlphaFoldDB" id="A0AAU7FAK2"/>
<reference evidence="1" key="1">
    <citation type="submission" date="2024-05" db="EMBL/GenBank/DDBJ databases">
        <authorList>
            <person name="Yang L."/>
            <person name="Pan L."/>
        </authorList>
    </citation>
    <scope>NUCLEOTIDE SEQUENCE</scope>
    <source>
        <strain evidence="1">FCG-7</strain>
    </source>
</reference>
<proteinExistence type="predicted"/>
<protein>
    <submittedName>
        <fullName evidence="1">ROK family protein</fullName>
    </submittedName>
</protein>
<organism evidence="1">
    <name type="scientific">Chitinibacter mangrovi</name>
    <dbReference type="NCBI Taxonomy" id="3153927"/>
    <lineage>
        <taxon>Bacteria</taxon>
        <taxon>Pseudomonadati</taxon>
        <taxon>Pseudomonadota</taxon>
        <taxon>Betaproteobacteria</taxon>
        <taxon>Neisseriales</taxon>
        <taxon>Chitinibacteraceae</taxon>
        <taxon>Chitinibacter</taxon>
    </lineage>
</organism>
<accession>A0AAU7FAK2</accession>
<evidence type="ECO:0000313" key="1">
    <source>
        <dbReference type="EMBL" id="XBM00573.1"/>
    </source>
</evidence>
<dbReference type="Gene3D" id="3.30.420.40">
    <property type="match status" value="2"/>
</dbReference>
<name>A0AAU7FAK2_9NEIS</name>
<sequence>MNLIAFDIGGTQIKYGIVDETGQVLSAELCDTPKLDGGAGLLKVLIALAEPLKAAYQPAGIAISSFGLIDAKNGAVLGAAEAIDGYTGTQVKAELEAALQLPVAIDNDVNCVAIAEGWRGAAQGVENYIAVAIGTGIGGGIVINDRIYRGHRAAAGEWGYMLVDGLIWEDYASMRGLQHRVQALDTGRSLDGRAIFALYDQGDAQISQVVDQWFAFLATGLANLIYALNPERLVIGGGITARGPVFLAELCAAVDKVLLPDFKNMSQIVLASAGNHAGMIGAVKNWLNTYPVAVR</sequence>
<dbReference type="SUPFAM" id="SSF53067">
    <property type="entry name" value="Actin-like ATPase domain"/>
    <property type="match status" value="1"/>
</dbReference>
<dbReference type="KEGG" id="cmav:ABHF33_16205"/>
<dbReference type="Pfam" id="PF00480">
    <property type="entry name" value="ROK"/>
    <property type="match status" value="1"/>
</dbReference>
<dbReference type="CDD" id="cd24068">
    <property type="entry name" value="ASKHA_NBD_ROK_FnNanK-like"/>
    <property type="match status" value="1"/>
</dbReference>
<dbReference type="RefSeq" id="WP_348944919.1">
    <property type="nucleotide sequence ID" value="NZ_CP157355.1"/>
</dbReference>
<dbReference type="InterPro" id="IPR043129">
    <property type="entry name" value="ATPase_NBD"/>
</dbReference>
<dbReference type="EMBL" id="CP157355">
    <property type="protein sequence ID" value="XBM00573.1"/>
    <property type="molecule type" value="Genomic_DNA"/>
</dbReference>